<dbReference type="SUPFAM" id="SSF48403">
    <property type="entry name" value="Ankyrin repeat"/>
    <property type="match status" value="1"/>
</dbReference>
<dbReference type="SMART" id="SM00248">
    <property type="entry name" value="ANK"/>
    <property type="match status" value="5"/>
</dbReference>
<dbReference type="PANTHER" id="PTHR24193:SF121">
    <property type="entry name" value="ADA2A-CONTAINING COMPLEX COMPONENT 3, ISOFORM D"/>
    <property type="match status" value="1"/>
</dbReference>
<protein>
    <submittedName>
        <fullName evidence="3">Uncharacterized protein</fullName>
    </submittedName>
</protein>
<keyword evidence="4" id="KW-1185">Reference proteome</keyword>
<dbReference type="InterPro" id="IPR050663">
    <property type="entry name" value="Ankyrin-SOCS_Box"/>
</dbReference>
<reference evidence="3" key="1">
    <citation type="submission" date="2023-07" db="EMBL/GenBank/DDBJ databases">
        <title>Chromosome-level genome assembly of Artemia franciscana.</title>
        <authorList>
            <person name="Jo E."/>
        </authorList>
    </citation>
    <scope>NUCLEOTIDE SEQUENCE</scope>
    <source>
        <tissue evidence="3">Whole body</tissue>
    </source>
</reference>
<dbReference type="InterPro" id="IPR002110">
    <property type="entry name" value="Ankyrin_rpt"/>
</dbReference>
<evidence type="ECO:0000313" key="4">
    <source>
        <dbReference type="Proteomes" id="UP001187531"/>
    </source>
</evidence>
<evidence type="ECO:0000256" key="1">
    <source>
        <dbReference type="ARBA" id="ARBA00022737"/>
    </source>
</evidence>
<dbReference type="InterPro" id="IPR036770">
    <property type="entry name" value="Ankyrin_rpt-contain_sf"/>
</dbReference>
<dbReference type="PANTHER" id="PTHR24193">
    <property type="entry name" value="ANKYRIN REPEAT PROTEIN"/>
    <property type="match status" value="1"/>
</dbReference>
<comment type="caution">
    <text evidence="3">The sequence shown here is derived from an EMBL/GenBank/DDBJ whole genome shotgun (WGS) entry which is preliminary data.</text>
</comment>
<name>A0AA88LA07_ARTSF</name>
<gene>
    <name evidence="3" type="ORF">QYM36_005706</name>
</gene>
<dbReference type="AlphaFoldDB" id="A0AA88LA07"/>
<dbReference type="Proteomes" id="UP001187531">
    <property type="component" value="Unassembled WGS sequence"/>
</dbReference>
<dbReference type="Gene3D" id="1.25.40.20">
    <property type="entry name" value="Ankyrin repeat-containing domain"/>
    <property type="match status" value="2"/>
</dbReference>
<evidence type="ECO:0000313" key="3">
    <source>
        <dbReference type="EMBL" id="KAK2718469.1"/>
    </source>
</evidence>
<accession>A0AA88LA07</accession>
<sequence length="471" mass="54265">MKHKTRDLCELPTIAESAQQSENLVEHKKKSSEGHWLKETFETFKETVETIKEETVETIKETLETCKNKAILWAKDEIFIRLQKKLLEANYSITNENIRRDICHLLISYGAEVNATDEHCNRPVDIAKNQKNFHLIQYLLHNGASLFYNLDNNEPAFASAMKHKTRDLCELPTIAESAQQSENLVEHKKKSSEGHWLKETFETFKETVETIKEETVETIKETLETCKNKAILWAKDEIFIRLQKKLLEANYSITNVNISRDICDLLTGNEAEIDIFDEADETPLYNEFVSLEEHLIGVKNSKTYGVAPLSPTGRRDICHLLISYGAEVNATDEHCNRPVDIAKNQKNFHLIQYLLHNGASLFYNLDNNEPAFASAMKHKTRDLCELPTIGNLPVVFTYQDTLFLEAVKAYCFPKNKVEEYLKKGQNPNYDHCLYLAVLNEITKLVDMLIKYGPELDILNSEKEIVFLWISL</sequence>
<proteinExistence type="predicted"/>
<organism evidence="3 4">
    <name type="scientific">Artemia franciscana</name>
    <name type="common">Brine shrimp</name>
    <name type="synonym">Artemia sanfranciscana</name>
    <dbReference type="NCBI Taxonomy" id="6661"/>
    <lineage>
        <taxon>Eukaryota</taxon>
        <taxon>Metazoa</taxon>
        <taxon>Ecdysozoa</taxon>
        <taxon>Arthropoda</taxon>
        <taxon>Crustacea</taxon>
        <taxon>Branchiopoda</taxon>
        <taxon>Anostraca</taxon>
        <taxon>Artemiidae</taxon>
        <taxon>Artemia</taxon>
    </lineage>
</organism>
<evidence type="ECO:0000256" key="2">
    <source>
        <dbReference type="ARBA" id="ARBA00023043"/>
    </source>
</evidence>
<dbReference type="EMBL" id="JAVRJZ010000009">
    <property type="protein sequence ID" value="KAK2718469.1"/>
    <property type="molecule type" value="Genomic_DNA"/>
</dbReference>
<keyword evidence="2" id="KW-0040">ANK repeat</keyword>
<keyword evidence="1" id="KW-0677">Repeat</keyword>